<dbReference type="Gene3D" id="2.10.110.30">
    <property type="match status" value="1"/>
</dbReference>
<keyword evidence="6 10" id="KW-0833">Ubl conjugation pathway</keyword>
<evidence type="ECO:0000313" key="13">
    <source>
        <dbReference type="Proteomes" id="UP001165063"/>
    </source>
</evidence>
<dbReference type="Pfam" id="PF02207">
    <property type="entry name" value="zf-UBR"/>
    <property type="match status" value="1"/>
</dbReference>
<dbReference type="GO" id="GO:0000151">
    <property type="term" value="C:ubiquitin ligase complex"/>
    <property type="evidence" value="ECO:0007669"/>
    <property type="project" value="TreeGrafter"/>
</dbReference>
<dbReference type="EC" id="2.3.2.27" evidence="10"/>
<evidence type="ECO:0000259" key="11">
    <source>
        <dbReference type="PROSITE" id="PS51157"/>
    </source>
</evidence>
<comment type="function">
    <text evidence="10">Ubiquitin ligase protein which is a component of the N-end rule pathway. Recognizes and binds to proteins bearing specific N-terminal residues that are destabilizing according to the N-end rule, leading to their ubiquitination and subsequent degradation.</text>
</comment>
<gene>
    <name evidence="12" type="ORF">Amon01_000120300</name>
</gene>
<dbReference type="GO" id="GO:0008270">
    <property type="term" value="F:zinc ion binding"/>
    <property type="evidence" value="ECO:0007669"/>
    <property type="project" value="UniProtKB-UniRule"/>
</dbReference>
<protein>
    <recommendedName>
        <fullName evidence="10">E3 ubiquitin-protein ligase</fullName>
        <ecNumber evidence="10">2.3.2.27</ecNumber>
    </recommendedName>
</protein>
<dbReference type="GO" id="GO:0016567">
    <property type="term" value="P:protein ubiquitination"/>
    <property type="evidence" value="ECO:0007669"/>
    <property type="project" value="UniProtKB-UniRule"/>
</dbReference>
<comment type="similarity">
    <text evidence="8 10">Belongs to the E3 ubiquitin-protein ligase UBR1-like family.</text>
</comment>
<feature type="domain" description="UBR-type" evidence="11">
    <location>
        <begin position="100"/>
        <end position="171"/>
    </location>
</feature>
<evidence type="ECO:0000256" key="2">
    <source>
        <dbReference type="ARBA" id="ARBA00004906"/>
    </source>
</evidence>
<evidence type="ECO:0000256" key="9">
    <source>
        <dbReference type="PROSITE-ProRule" id="PRU00508"/>
    </source>
</evidence>
<evidence type="ECO:0000256" key="7">
    <source>
        <dbReference type="ARBA" id="ARBA00022833"/>
    </source>
</evidence>
<comment type="catalytic activity">
    <reaction evidence="1 10">
        <text>S-ubiquitinyl-[E2 ubiquitin-conjugating enzyme]-L-cysteine + [acceptor protein]-L-lysine = [E2 ubiquitin-conjugating enzyme]-L-cysteine + N(6)-ubiquitinyl-[acceptor protein]-L-lysine.</text>
        <dbReference type="EC" id="2.3.2.27"/>
    </reaction>
</comment>
<dbReference type="SMART" id="SM00396">
    <property type="entry name" value="ZnF_UBR1"/>
    <property type="match status" value="1"/>
</dbReference>
<dbReference type="InterPro" id="IPR003126">
    <property type="entry name" value="Znf_UBR"/>
</dbReference>
<dbReference type="Proteomes" id="UP001165063">
    <property type="component" value="Unassembled WGS sequence"/>
</dbReference>
<dbReference type="AlphaFoldDB" id="A0A9W6YU51"/>
<keyword evidence="4 10" id="KW-0479">Metal-binding</keyword>
<dbReference type="OrthoDB" id="26387at2759"/>
<proteinExistence type="inferred from homology"/>
<evidence type="ECO:0000256" key="5">
    <source>
        <dbReference type="ARBA" id="ARBA00022771"/>
    </source>
</evidence>
<organism evidence="12 13">
    <name type="scientific">Ambrosiozyma monospora</name>
    <name type="common">Yeast</name>
    <name type="synonym">Endomycopsis monosporus</name>
    <dbReference type="NCBI Taxonomy" id="43982"/>
    <lineage>
        <taxon>Eukaryota</taxon>
        <taxon>Fungi</taxon>
        <taxon>Dikarya</taxon>
        <taxon>Ascomycota</taxon>
        <taxon>Saccharomycotina</taxon>
        <taxon>Pichiomycetes</taxon>
        <taxon>Pichiales</taxon>
        <taxon>Pichiaceae</taxon>
        <taxon>Ambrosiozyma</taxon>
    </lineage>
</organism>
<keyword evidence="3 10" id="KW-0808">Transferase</keyword>
<sequence>MLSDTELLKDRLYTEFSRLPGKFNFKSNTNFKTAVHRLLHYSVSSEGKYYENLFPNIDSSTSDFPWSWDDTTSTSYEGIPHFGRFYNRQKKSTDKSHKGRICAHEITESELVYNCFDCSADETCCMCSYCFNREDHKDHNVSVHISGGSAICDCGDESSWKVHLNCKANSKVGEYDVLDLPEELRNNIDVVITTAVDFFFSVQVRNILTLPISRPMFEGSLNAQEIARHNDTIKNFPDDPELQYVLLAWNDEFHGWDEAKACLKQALSGTRGPSRTFTKLSQEIDNLGYAPVLVKDKIEELLKPCQALQTQKGFSNIGLTGTIMSTKELANFVICDQIIDWLDTMSKHPDVRISEYVKSTIISIFEDKYEAPFTSPEPTSFFRSNSSIGLLTKDYKIPHVSQTGLDHSTPFSLESMHTKGLKMFQKAEDTEFINTERTTRLQMLFYMEIRFWKSLRQKIKSFLVPIFTSNSKSRSVFAEQILEILPVLEHMNSIDDREYELTLLEHFRLQIYYDPTIGTNMLKKGLLSNVFFSCLHLFSPDGQTNTNEFVYTSAYSSFASKRLLHGYTHTVTGIKTLTNFIKPGTPELFSPDIFLAIVMLLKMFQNTSPLRHCKECW</sequence>
<dbReference type="GO" id="GO:0005737">
    <property type="term" value="C:cytoplasm"/>
    <property type="evidence" value="ECO:0007669"/>
    <property type="project" value="TreeGrafter"/>
</dbReference>
<keyword evidence="5 10" id="KW-0863">Zinc-finger</keyword>
<evidence type="ECO:0000256" key="3">
    <source>
        <dbReference type="ARBA" id="ARBA00022679"/>
    </source>
</evidence>
<reference evidence="12" key="1">
    <citation type="submission" date="2023-04" db="EMBL/GenBank/DDBJ databases">
        <title>Ambrosiozyma monospora NBRC 1965.</title>
        <authorList>
            <person name="Ichikawa N."/>
            <person name="Sato H."/>
            <person name="Tonouchi N."/>
        </authorList>
    </citation>
    <scope>NUCLEOTIDE SEQUENCE</scope>
    <source>
        <strain evidence="12">NBRC 1965</strain>
    </source>
</reference>
<dbReference type="PANTHER" id="PTHR21497:SF26">
    <property type="entry name" value="E3 UBIQUITIN-PROTEIN LIGASE UBR1"/>
    <property type="match status" value="1"/>
</dbReference>
<name>A0A9W6YU51_AMBMO</name>
<evidence type="ECO:0000313" key="12">
    <source>
        <dbReference type="EMBL" id="GMG20392.1"/>
    </source>
</evidence>
<dbReference type="GO" id="GO:0071596">
    <property type="term" value="P:ubiquitin-dependent protein catabolic process via the N-end rule pathway"/>
    <property type="evidence" value="ECO:0007669"/>
    <property type="project" value="UniProtKB-UniRule"/>
</dbReference>
<evidence type="ECO:0000256" key="10">
    <source>
        <dbReference type="RuleBase" id="RU366018"/>
    </source>
</evidence>
<feature type="zinc finger region" description="UBR-type" evidence="9">
    <location>
        <begin position="100"/>
        <end position="171"/>
    </location>
</feature>
<dbReference type="PROSITE" id="PS51157">
    <property type="entry name" value="ZF_UBR"/>
    <property type="match status" value="1"/>
</dbReference>
<evidence type="ECO:0000256" key="6">
    <source>
        <dbReference type="ARBA" id="ARBA00022786"/>
    </source>
</evidence>
<dbReference type="CDD" id="cd19672">
    <property type="entry name" value="UBR-box_UBR1_like"/>
    <property type="match status" value="1"/>
</dbReference>
<evidence type="ECO:0000256" key="1">
    <source>
        <dbReference type="ARBA" id="ARBA00000900"/>
    </source>
</evidence>
<keyword evidence="7 10" id="KW-0862">Zinc</keyword>
<keyword evidence="13" id="KW-1185">Reference proteome</keyword>
<dbReference type="PANTHER" id="PTHR21497">
    <property type="entry name" value="UBIQUITIN LIGASE E3 ALPHA-RELATED"/>
    <property type="match status" value="1"/>
</dbReference>
<dbReference type="GO" id="GO:0061630">
    <property type="term" value="F:ubiquitin protein ligase activity"/>
    <property type="evidence" value="ECO:0007669"/>
    <property type="project" value="UniProtKB-UniRule"/>
</dbReference>
<comment type="caution">
    <text evidence="12">The sequence shown here is derived from an EMBL/GenBank/DDBJ whole genome shotgun (WGS) entry which is preliminary data.</text>
</comment>
<evidence type="ECO:0000256" key="8">
    <source>
        <dbReference type="ARBA" id="ARBA00046341"/>
    </source>
</evidence>
<dbReference type="FunFam" id="2.10.110.30:FF:000002">
    <property type="entry name" value="Putative e3 ubiquitin-protein ligase ubr3"/>
    <property type="match status" value="1"/>
</dbReference>
<dbReference type="EMBL" id="BSXU01000358">
    <property type="protein sequence ID" value="GMG20392.1"/>
    <property type="molecule type" value="Genomic_DNA"/>
</dbReference>
<evidence type="ECO:0000256" key="4">
    <source>
        <dbReference type="ARBA" id="ARBA00022723"/>
    </source>
</evidence>
<dbReference type="InterPro" id="IPR039164">
    <property type="entry name" value="UBR1-like"/>
</dbReference>
<comment type="pathway">
    <text evidence="2 10">Protein modification; protein ubiquitination.</text>
</comment>
<accession>A0A9W6YU51</accession>